<comment type="catalytic activity">
    <reaction evidence="9 10">
        <text>RNA(n) + a ribonucleoside 5'-triphosphate = RNA(n+1) + diphosphate</text>
        <dbReference type="Rhea" id="RHEA:21248"/>
        <dbReference type="Rhea" id="RHEA-COMP:14527"/>
        <dbReference type="Rhea" id="RHEA-COMP:17342"/>
        <dbReference type="ChEBI" id="CHEBI:33019"/>
        <dbReference type="ChEBI" id="CHEBI:61557"/>
        <dbReference type="ChEBI" id="CHEBI:140395"/>
        <dbReference type="EC" id="2.7.7.6"/>
    </reaction>
</comment>
<comment type="subunit">
    <text evidence="10">The RNAP catalytic core consists of 2 alpha, 1 beta, 1 beta' and 1 omega subunit. When a sigma factor is associated with the core the holoenzyme is formed, which can initiate transcription.</text>
</comment>
<organism evidence="11 12">
    <name type="scientific">Peptoniphilus equinus</name>
    <dbReference type="NCBI Taxonomy" id="3016343"/>
    <lineage>
        <taxon>Bacteria</taxon>
        <taxon>Bacillati</taxon>
        <taxon>Bacillota</taxon>
        <taxon>Tissierellia</taxon>
        <taxon>Tissierellales</taxon>
        <taxon>Peptoniphilaceae</taxon>
        <taxon>Peptoniphilus</taxon>
    </lineage>
</organism>
<dbReference type="HAMAP" id="MF_00366">
    <property type="entry name" value="RNApol_bact_RpoZ"/>
    <property type="match status" value="1"/>
</dbReference>
<sequence>MNIPSFKELKEITNSRYGLVILVSKRARKIVDGNTPLIDTKEEKPVSIAIDEATQGAITFGEPMSNKDYEEKIAAERQKRIEALRQERDERMIAASQMPWDTEDIISEA</sequence>
<dbReference type="Proteomes" id="UP001210339">
    <property type="component" value="Chromosome"/>
</dbReference>
<dbReference type="InterPro" id="IPR003716">
    <property type="entry name" value="DNA-dir_RNA_pol_omega"/>
</dbReference>
<dbReference type="SUPFAM" id="SSF63562">
    <property type="entry name" value="RPB6/omega subunit-like"/>
    <property type="match status" value="1"/>
</dbReference>
<dbReference type="NCBIfam" id="TIGR00690">
    <property type="entry name" value="rpoZ"/>
    <property type="match status" value="1"/>
</dbReference>
<keyword evidence="12" id="KW-1185">Reference proteome</keyword>
<gene>
    <name evidence="10 11" type="primary">rpoZ</name>
    <name evidence="11" type="ORF">O6R05_04410</name>
</gene>
<proteinExistence type="inferred from homology"/>
<evidence type="ECO:0000256" key="7">
    <source>
        <dbReference type="ARBA" id="ARBA00023163"/>
    </source>
</evidence>
<evidence type="ECO:0000313" key="12">
    <source>
        <dbReference type="Proteomes" id="UP001210339"/>
    </source>
</evidence>
<evidence type="ECO:0000256" key="5">
    <source>
        <dbReference type="ARBA" id="ARBA00022679"/>
    </source>
</evidence>
<keyword evidence="5 10" id="KW-0808">Transferase</keyword>
<evidence type="ECO:0000256" key="9">
    <source>
        <dbReference type="ARBA" id="ARBA00048552"/>
    </source>
</evidence>
<protein>
    <recommendedName>
        <fullName evidence="3 10">DNA-directed RNA polymerase subunit omega</fullName>
        <shortName evidence="10">RNAP omega subunit</shortName>
        <ecNumber evidence="2 10">2.7.7.6</ecNumber>
    </recommendedName>
    <alternativeName>
        <fullName evidence="10">RNA polymerase omega subunit</fullName>
    </alternativeName>
    <alternativeName>
        <fullName evidence="8 10">Transcriptase subunit omega</fullName>
    </alternativeName>
</protein>
<dbReference type="EMBL" id="CP115667">
    <property type="protein sequence ID" value="WBW49259.1"/>
    <property type="molecule type" value="Genomic_DNA"/>
</dbReference>
<comment type="similarity">
    <text evidence="1 10">Belongs to the RNA polymerase subunit omega family.</text>
</comment>
<dbReference type="PANTHER" id="PTHR34476">
    <property type="entry name" value="DNA-DIRECTED RNA POLYMERASE SUBUNIT OMEGA"/>
    <property type="match status" value="1"/>
</dbReference>
<dbReference type="RefSeq" id="WP_271190791.1">
    <property type="nucleotide sequence ID" value="NZ_CP115667.1"/>
</dbReference>
<evidence type="ECO:0000313" key="11">
    <source>
        <dbReference type="EMBL" id="WBW49259.1"/>
    </source>
</evidence>
<keyword evidence="6 10" id="KW-0548">Nucleotidyltransferase</keyword>
<evidence type="ECO:0000256" key="1">
    <source>
        <dbReference type="ARBA" id="ARBA00006711"/>
    </source>
</evidence>
<dbReference type="GO" id="GO:0003899">
    <property type="term" value="F:DNA-directed RNA polymerase activity"/>
    <property type="evidence" value="ECO:0007669"/>
    <property type="project" value="UniProtKB-EC"/>
</dbReference>
<dbReference type="Pfam" id="PF01192">
    <property type="entry name" value="RNA_pol_Rpb6"/>
    <property type="match status" value="1"/>
</dbReference>
<dbReference type="Gene3D" id="3.90.940.10">
    <property type="match status" value="1"/>
</dbReference>
<reference evidence="11 12" key="1">
    <citation type="submission" date="2023-01" db="EMBL/GenBank/DDBJ databases">
        <authorList>
            <person name="Lee S.H."/>
            <person name="Jung H.S."/>
            <person name="Yun J.U."/>
        </authorList>
    </citation>
    <scope>NUCLEOTIDE SEQUENCE [LARGE SCALE GENOMIC DNA]</scope>
    <source>
        <strain evidence="11 12">CBA3646</strain>
    </source>
</reference>
<evidence type="ECO:0000256" key="10">
    <source>
        <dbReference type="HAMAP-Rule" id="MF_00366"/>
    </source>
</evidence>
<dbReference type="GO" id="GO:0000428">
    <property type="term" value="C:DNA-directed RNA polymerase complex"/>
    <property type="evidence" value="ECO:0007669"/>
    <property type="project" value="UniProtKB-KW"/>
</dbReference>
<dbReference type="PANTHER" id="PTHR34476:SF1">
    <property type="entry name" value="DNA-DIRECTED RNA POLYMERASE SUBUNIT OMEGA"/>
    <property type="match status" value="1"/>
</dbReference>
<keyword evidence="7 10" id="KW-0804">Transcription</keyword>
<dbReference type="InterPro" id="IPR036161">
    <property type="entry name" value="RPB6/omega-like_sf"/>
</dbReference>
<comment type="function">
    <text evidence="10">Promotes RNA polymerase assembly. Latches the N- and C-terminal regions of the beta' subunit thereby facilitating its interaction with the beta and alpha subunits.</text>
</comment>
<keyword evidence="4 10" id="KW-0240">DNA-directed RNA polymerase</keyword>
<dbReference type="EC" id="2.7.7.6" evidence="2 10"/>
<dbReference type="InterPro" id="IPR006110">
    <property type="entry name" value="Pol_omega/Rpo6/RPB6"/>
</dbReference>
<accession>A0ABY7QT56</accession>
<name>A0ABY7QT56_9FIRM</name>
<evidence type="ECO:0000256" key="4">
    <source>
        <dbReference type="ARBA" id="ARBA00022478"/>
    </source>
</evidence>
<evidence type="ECO:0000256" key="2">
    <source>
        <dbReference type="ARBA" id="ARBA00012418"/>
    </source>
</evidence>
<evidence type="ECO:0000256" key="8">
    <source>
        <dbReference type="ARBA" id="ARBA00029924"/>
    </source>
</evidence>
<dbReference type="SMART" id="SM01409">
    <property type="entry name" value="RNA_pol_Rpb6"/>
    <property type="match status" value="1"/>
</dbReference>
<evidence type="ECO:0000256" key="3">
    <source>
        <dbReference type="ARBA" id="ARBA00013725"/>
    </source>
</evidence>
<evidence type="ECO:0000256" key="6">
    <source>
        <dbReference type="ARBA" id="ARBA00022695"/>
    </source>
</evidence>